<feature type="transmembrane region" description="Helical" evidence="5">
    <location>
        <begin position="112"/>
        <end position="131"/>
    </location>
</feature>
<keyword evidence="3 5" id="KW-1133">Transmembrane helix</keyword>
<evidence type="ECO:0000256" key="4">
    <source>
        <dbReference type="ARBA" id="ARBA00023136"/>
    </source>
</evidence>
<feature type="transmembrane region" description="Helical" evidence="5">
    <location>
        <begin position="259"/>
        <end position="279"/>
    </location>
</feature>
<accession>A0A1M8AA95</accession>
<reference evidence="8" key="1">
    <citation type="journal article" date="2017" name="Nucleic Acids Res.">
        <title>Proteogenomics produces comprehensive and highly accurate protein-coding gene annotation in a complete genome assembly of Malassezia sympodialis.</title>
        <authorList>
            <person name="Zhu Y."/>
            <person name="Engstroem P.G."/>
            <person name="Tellgren-Roth C."/>
            <person name="Baudo C.D."/>
            <person name="Kennell J.C."/>
            <person name="Sun S."/>
            <person name="Billmyre R.B."/>
            <person name="Schroeder M.S."/>
            <person name="Andersson A."/>
            <person name="Holm T."/>
            <person name="Sigurgeirsson B."/>
            <person name="Wu G."/>
            <person name="Sankaranarayanan S.R."/>
            <person name="Siddharthan R."/>
            <person name="Sanyal K."/>
            <person name="Lundeberg J."/>
            <person name="Nystedt B."/>
            <person name="Boekhout T."/>
            <person name="Dawson T.L. Jr."/>
            <person name="Heitman J."/>
            <person name="Scheynius A."/>
            <person name="Lehtioe J."/>
        </authorList>
    </citation>
    <scope>NUCLEOTIDE SEQUENCE [LARGE SCALE GENOMIC DNA]</scope>
    <source>
        <strain evidence="8">ATCC 42132</strain>
    </source>
</reference>
<feature type="transmembrane region" description="Helical" evidence="5">
    <location>
        <begin position="343"/>
        <end position="364"/>
    </location>
</feature>
<gene>
    <name evidence="7" type="ORF">MSYG_3453</name>
</gene>
<name>A0A1M8AA95_MALS4</name>
<sequence>MASSVISPGLPLIAQAFHITNETRLTFTLSIYMLGYAVGQLLFNPLTEVIGRLVVQHVCTLLFLLFNIGTALAQTEAQFLALRFFAGFFGSGLLSIGGSMVADMFVPEHRGAAMALFSAGVSMGPVVGPIVSGFVSEYLSFRWILWILVFASTLAFALALVFLRETYYPILALRHQKIQGSRWVRIVAVRFMPCALSIPPKVLLTKYLVRPILLLVKNPMCAGLSVELAMVFGYLYLLLASVAVSFIRDYHMKSSIAGLHYISLGVGIMTGIFITGYFCDKIYLQLRLKKGTIVKGPDGQEERQGSPEYRLPLLLPSIILVPVGLLVYGWPAENLVHWIVPDIGLAIFGLAFMSSFMVIQVYMLDAFEFPASALGAANLLRCIFGGVLPLAGPSLFDTLGHGWGCTTLAFIATAVGVPSTLLLMKYGVYLREHWARL</sequence>
<feature type="transmembrane region" description="Helical" evidence="5">
    <location>
        <begin position="80"/>
        <end position="100"/>
    </location>
</feature>
<organism evidence="7 8">
    <name type="scientific">Malassezia sympodialis (strain ATCC 42132)</name>
    <name type="common">Atopic eczema-associated yeast</name>
    <dbReference type="NCBI Taxonomy" id="1230383"/>
    <lineage>
        <taxon>Eukaryota</taxon>
        <taxon>Fungi</taxon>
        <taxon>Dikarya</taxon>
        <taxon>Basidiomycota</taxon>
        <taxon>Ustilaginomycotina</taxon>
        <taxon>Malasseziomycetes</taxon>
        <taxon>Malasseziales</taxon>
        <taxon>Malasseziaceae</taxon>
        <taxon>Malassezia</taxon>
    </lineage>
</organism>
<dbReference type="InterPro" id="IPR036259">
    <property type="entry name" value="MFS_trans_sf"/>
</dbReference>
<feature type="transmembrane region" description="Helical" evidence="5">
    <location>
        <begin position="25"/>
        <end position="43"/>
    </location>
</feature>
<evidence type="ECO:0000256" key="2">
    <source>
        <dbReference type="ARBA" id="ARBA00022692"/>
    </source>
</evidence>
<dbReference type="AlphaFoldDB" id="A0A1M8AA95"/>
<dbReference type="Proteomes" id="UP000186303">
    <property type="component" value="Chromosome 5"/>
</dbReference>
<dbReference type="SUPFAM" id="SSF103473">
    <property type="entry name" value="MFS general substrate transporter"/>
    <property type="match status" value="1"/>
</dbReference>
<feature type="transmembrane region" description="Helical" evidence="5">
    <location>
        <begin position="224"/>
        <end position="247"/>
    </location>
</feature>
<keyword evidence="2 5" id="KW-0812">Transmembrane</keyword>
<evidence type="ECO:0000313" key="8">
    <source>
        <dbReference type="Proteomes" id="UP000186303"/>
    </source>
</evidence>
<comment type="subcellular location">
    <subcellularLocation>
        <location evidence="1">Membrane</location>
        <topology evidence="1">Multi-pass membrane protein</topology>
    </subcellularLocation>
</comment>
<proteinExistence type="predicted"/>
<evidence type="ECO:0000256" key="5">
    <source>
        <dbReference type="SAM" id="Phobius"/>
    </source>
</evidence>
<dbReference type="EMBL" id="LT671825">
    <property type="protein sequence ID" value="SHO79104.1"/>
    <property type="molecule type" value="Genomic_DNA"/>
</dbReference>
<evidence type="ECO:0000259" key="6">
    <source>
        <dbReference type="PROSITE" id="PS50850"/>
    </source>
</evidence>
<feature type="transmembrane region" description="Helical" evidence="5">
    <location>
        <begin position="143"/>
        <end position="163"/>
    </location>
</feature>
<dbReference type="GO" id="GO:0022857">
    <property type="term" value="F:transmembrane transporter activity"/>
    <property type="evidence" value="ECO:0007669"/>
    <property type="project" value="InterPro"/>
</dbReference>
<evidence type="ECO:0000313" key="7">
    <source>
        <dbReference type="EMBL" id="SHO79104.1"/>
    </source>
</evidence>
<feature type="transmembrane region" description="Helical" evidence="5">
    <location>
        <begin position="183"/>
        <end position="204"/>
    </location>
</feature>
<keyword evidence="4 5" id="KW-0472">Membrane</keyword>
<dbReference type="VEuPathDB" id="FungiDB:MSYG_3453"/>
<feature type="transmembrane region" description="Helical" evidence="5">
    <location>
        <begin position="376"/>
        <end position="396"/>
    </location>
</feature>
<dbReference type="OrthoDB" id="6770063at2759"/>
<feature type="transmembrane region" description="Helical" evidence="5">
    <location>
        <begin position="313"/>
        <end position="331"/>
    </location>
</feature>
<dbReference type="PANTHER" id="PTHR23502:SF60">
    <property type="entry name" value="MAJOR FACILITATOR SUPERFAMILY (MFS) PROFILE DOMAIN-CONTAINING PROTEIN-RELATED"/>
    <property type="match status" value="1"/>
</dbReference>
<dbReference type="GO" id="GO:0005886">
    <property type="term" value="C:plasma membrane"/>
    <property type="evidence" value="ECO:0007669"/>
    <property type="project" value="TreeGrafter"/>
</dbReference>
<dbReference type="Gene3D" id="1.20.1250.20">
    <property type="entry name" value="MFS general substrate transporter like domains"/>
    <property type="match status" value="1"/>
</dbReference>
<dbReference type="PANTHER" id="PTHR23502">
    <property type="entry name" value="MAJOR FACILITATOR SUPERFAMILY"/>
    <property type="match status" value="1"/>
</dbReference>
<dbReference type="Pfam" id="PF07690">
    <property type="entry name" value="MFS_1"/>
    <property type="match status" value="1"/>
</dbReference>
<dbReference type="PROSITE" id="PS50850">
    <property type="entry name" value="MFS"/>
    <property type="match status" value="1"/>
</dbReference>
<protein>
    <submittedName>
        <fullName evidence="7">Similar to S.cerevisiae protein TPO1 (Polyamine transporter of the major facilitator superfamily)</fullName>
    </submittedName>
</protein>
<evidence type="ECO:0000256" key="1">
    <source>
        <dbReference type="ARBA" id="ARBA00004141"/>
    </source>
</evidence>
<dbReference type="InterPro" id="IPR020846">
    <property type="entry name" value="MFS_dom"/>
</dbReference>
<feature type="domain" description="Major facilitator superfamily (MFS) profile" evidence="6">
    <location>
        <begin position="1"/>
        <end position="431"/>
    </location>
</feature>
<keyword evidence="8" id="KW-1185">Reference proteome</keyword>
<dbReference type="InterPro" id="IPR011701">
    <property type="entry name" value="MFS"/>
</dbReference>
<evidence type="ECO:0000256" key="3">
    <source>
        <dbReference type="ARBA" id="ARBA00022989"/>
    </source>
</evidence>
<feature type="transmembrane region" description="Helical" evidence="5">
    <location>
        <begin position="49"/>
        <end position="68"/>
    </location>
</feature>
<feature type="transmembrane region" description="Helical" evidence="5">
    <location>
        <begin position="408"/>
        <end position="428"/>
    </location>
</feature>
<dbReference type="OMA" id="SWKKTIN"/>